<dbReference type="PANTHER" id="PTHR10066:SF67">
    <property type="entry name" value="BETA-GLUCURONIDASE"/>
    <property type="match status" value="1"/>
</dbReference>
<dbReference type="InterPro" id="IPR017853">
    <property type="entry name" value="GH"/>
</dbReference>
<evidence type="ECO:0000256" key="2">
    <source>
        <dbReference type="ARBA" id="ARBA00012761"/>
    </source>
</evidence>
<evidence type="ECO:0000313" key="11">
    <source>
        <dbReference type="EMBL" id="CAE0703979.1"/>
    </source>
</evidence>
<keyword evidence="5 6" id="KW-0326">Glycosidase</keyword>
<dbReference type="InterPro" id="IPR023230">
    <property type="entry name" value="Glyco_hydro_2_CS"/>
</dbReference>
<feature type="domain" description="Glycosyl hydrolases family 2 sugar binding" evidence="10">
    <location>
        <begin position="37"/>
        <end position="179"/>
    </location>
</feature>
<dbReference type="EC" id="3.2.1.31" evidence="2"/>
<proteinExistence type="inferred from homology"/>
<evidence type="ECO:0000256" key="1">
    <source>
        <dbReference type="ARBA" id="ARBA00007401"/>
    </source>
</evidence>
<dbReference type="InterPro" id="IPR008979">
    <property type="entry name" value="Galactose-bd-like_sf"/>
</dbReference>
<dbReference type="PANTHER" id="PTHR10066">
    <property type="entry name" value="BETA-GLUCURONIDASE"/>
    <property type="match status" value="1"/>
</dbReference>
<feature type="domain" description="Glycoside hydrolase family 2 immunoglobulin-like beta-sandwich" evidence="8">
    <location>
        <begin position="185"/>
        <end position="283"/>
    </location>
</feature>
<accession>A0A7S4A527</accession>
<reference evidence="12" key="2">
    <citation type="submission" date="2021-11" db="EMBL/GenBank/DDBJ databases">
        <authorList>
            <consortium name="Genoscope - CEA"/>
            <person name="William W."/>
        </authorList>
    </citation>
    <scope>NUCLEOTIDE SEQUENCE</scope>
</reference>
<dbReference type="Proteomes" id="UP000789595">
    <property type="component" value="Unassembled WGS sequence"/>
</dbReference>
<evidence type="ECO:0000256" key="3">
    <source>
        <dbReference type="ARBA" id="ARBA00016205"/>
    </source>
</evidence>
<evidence type="ECO:0000259" key="8">
    <source>
        <dbReference type="Pfam" id="PF00703"/>
    </source>
</evidence>
<dbReference type="FunFam" id="3.20.20.80:FF:000080">
    <property type="entry name" value="Beta-glucuronidase UidA"/>
    <property type="match status" value="1"/>
</dbReference>
<evidence type="ECO:0000259" key="9">
    <source>
        <dbReference type="Pfam" id="PF02836"/>
    </source>
</evidence>
<evidence type="ECO:0000256" key="6">
    <source>
        <dbReference type="RuleBase" id="RU361154"/>
    </source>
</evidence>
<dbReference type="EMBL" id="CAKKNE010000001">
    <property type="protein sequence ID" value="CAH0365949.1"/>
    <property type="molecule type" value="Genomic_DNA"/>
</dbReference>
<dbReference type="Gene3D" id="2.60.120.260">
    <property type="entry name" value="Galactose-binding domain-like"/>
    <property type="match status" value="1"/>
</dbReference>
<dbReference type="NCBIfam" id="NF007538">
    <property type="entry name" value="PRK10150.1"/>
    <property type="match status" value="1"/>
</dbReference>
<organism evidence="11">
    <name type="scientific">Pelagomonas calceolata</name>
    <dbReference type="NCBI Taxonomy" id="35677"/>
    <lineage>
        <taxon>Eukaryota</taxon>
        <taxon>Sar</taxon>
        <taxon>Stramenopiles</taxon>
        <taxon>Ochrophyta</taxon>
        <taxon>Pelagophyceae</taxon>
        <taxon>Pelagomonadales</taxon>
        <taxon>Pelagomonadaceae</taxon>
        <taxon>Pelagomonas</taxon>
    </lineage>
</organism>
<comment type="similarity">
    <text evidence="1 6">Belongs to the glycosyl hydrolase 2 family.</text>
</comment>
<evidence type="ECO:0000256" key="5">
    <source>
        <dbReference type="ARBA" id="ARBA00023295"/>
    </source>
</evidence>
<dbReference type="InterPro" id="IPR006104">
    <property type="entry name" value="Glyco_hydro_2_N"/>
</dbReference>
<dbReference type="SUPFAM" id="SSF49785">
    <property type="entry name" value="Galactose-binding domain-like"/>
    <property type="match status" value="1"/>
</dbReference>
<keyword evidence="4 6" id="KW-0378">Hydrolase</keyword>
<dbReference type="InterPro" id="IPR006101">
    <property type="entry name" value="Glyco_hydro_2"/>
</dbReference>
<dbReference type="OrthoDB" id="446720at2759"/>
<dbReference type="InterPro" id="IPR013783">
    <property type="entry name" value="Ig-like_fold"/>
</dbReference>
<evidence type="ECO:0000256" key="7">
    <source>
        <dbReference type="SAM" id="MobiDB-lite"/>
    </source>
</evidence>
<sequence>MLYPQLTPTRCVVSLNGMWELAREHEPGNHHKGFKAEKHVAVPASYNDLYAEEGFRMWKDGMWYQRTFAVPKTLQGERLVLRFGAVAYRARVFVNGREVGGHEGGHLPFECEVTDVVDCTGLNVLCVRCENRLSATTVPMGELRNAGENGQFAGQYPDVPFDFFPYAGIQRDVCLYTTPRAAWLESVRVTTAVSADGVATVTVAGRVGGVGENLSVIVGCMSRQTPKVIAGGHESISDNFTVDIRIPDAELWDVFRPNLYDADITLLSGEDVVDTYKQRFGIRTIRVTGNRLLLNGRPVYLQGFGRHEDFPIIGRGLCHAANVRDHELLKWVNANSYRTTHYPYSEELVRLADEQGILLIAEAPAVSVNFDHLQDENVRRELYDRHSTALTELIDRDFNAPSVIAWSVANEATTNRPAARDYFATLAGHVRRLDATRPVTMVTCKVEDDLVMDAFDMVGVNFYPGWYHEPGLGLGEPFASAKASMRHALETLHQKFNKPILVAEFGADCLAGLHSLPAEQWSEEYQADLIMTLIDVIRECDFVIGEHVWNFADFRTAQNFPRAGGNRKGAFTRDRQPKMVAHFLRRRWAVPRYPVTEPVTDLESMMRVFLDPAARGNRHLAPQPGDPDFGDDGGLGALQARWRAQLNAGAPPPPPR</sequence>
<dbReference type="Gene3D" id="3.20.20.80">
    <property type="entry name" value="Glycosidases"/>
    <property type="match status" value="1"/>
</dbReference>
<protein>
    <recommendedName>
        <fullName evidence="3">Beta-glucuronidase</fullName>
        <ecNumber evidence="2">3.2.1.31</ecNumber>
    </recommendedName>
</protein>
<feature type="region of interest" description="Disordered" evidence="7">
    <location>
        <begin position="616"/>
        <end position="656"/>
    </location>
</feature>
<dbReference type="PRINTS" id="PR00132">
    <property type="entry name" value="GLHYDRLASE2"/>
</dbReference>
<dbReference type="Pfam" id="PF02837">
    <property type="entry name" value="Glyco_hydro_2_N"/>
    <property type="match status" value="1"/>
</dbReference>
<dbReference type="EMBL" id="HBIW01022538">
    <property type="protein sequence ID" value="CAE0703979.1"/>
    <property type="molecule type" value="Transcribed_RNA"/>
</dbReference>
<evidence type="ECO:0000256" key="4">
    <source>
        <dbReference type="ARBA" id="ARBA00022801"/>
    </source>
</evidence>
<dbReference type="InterPro" id="IPR036156">
    <property type="entry name" value="Beta-gal/glucu_dom_sf"/>
</dbReference>
<gene>
    <name evidence="11" type="ORF">PCAL00307_LOCUS19427</name>
    <name evidence="12" type="ORF">PECAL_1P24140</name>
</gene>
<dbReference type="GO" id="GO:0030246">
    <property type="term" value="F:carbohydrate binding"/>
    <property type="evidence" value="ECO:0007669"/>
    <property type="project" value="TreeGrafter"/>
</dbReference>
<feature type="domain" description="Glycoside hydrolase family 2 catalytic" evidence="9">
    <location>
        <begin position="285"/>
        <end position="589"/>
    </location>
</feature>
<reference evidence="11" key="1">
    <citation type="submission" date="2021-01" db="EMBL/GenBank/DDBJ databases">
        <authorList>
            <person name="Corre E."/>
            <person name="Pelletier E."/>
            <person name="Niang G."/>
            <person name="Scheremetjew M."/>
            <person name="Finn R."/>
            <person name="Kale V."/>
            <person name="Holt S."/>
            <person name="Cochrane G."/>
            <person name="Meng A."/>
            <person name="Brown T."/>
            <person name="Cohen L."/>
        </authorList>
    </citation>
    <scope>NUCLEOTIDE SEQUENCE</scope>
    <source>
        <strain evidence="11">CCMP1756</strain>
    </source>
</reference>
<dbReference type="GO" id="GO:0004566">
    <property type="term" value="F:beta-glucuronidase activity"/>
    <property type="evidence" value="ECO:0007669"/>
    <property type="project" value="UniProtKB-EC"/>
</dbReference>
<dbReference type="InterPro" id="IPR006102">
    <property type="entry name" value="Ig-like_GH2"/>
</dbReference>
<dbReference type="GO" id="GO:0005975">
    <property type="term" value="P:carbohydrate metabolic process"/>
    <property type="evidence" value="ECO:0007669"/>
    <property type="project" value="InterPro"/>
</dbReference>
<dbReference type="AlphaFoldDB" id="A0A7S4A527"/>
<dbReference type="Gene3D" id="2.60.40.10">
    <property type="entry name" value="Immunoglobulins"/>
    <property type="match status" value="1"/>
</dbReference>
<keyword evidence="13" id="KW-1185">Reference proteome</keyword>
<evidence type="ECO:0000313" key="13">
    <source>
        <dbReference type="Proteomes" id="UP000789595"/>
    </source>
</evidence>
<dbReference type="InterPro" id="IPR006103">
    <property type="entry name" value="Glyco_hydro_2_cat"/>
</dbReference>
<evidence type="ECO:0000259" key="10">
    <source>
        <dbReference type="Pfam" id="PF02837"/>
    </source>
</evidence>
<dbReference type="GO" id="GO:0019391">
    <property type="term" value="P:glucuronoside catabolic process"/>
    <property type="evidence" value="ECO:0007669"/>
    <property type="project" value="TreeGrafter"/>
</dbReference>
<dbReference type="Pfam" id="PF00703">
    <property type="entry name" value="Glyco_hydro_2"/>
    <property type="match status" value="1"/>
</dbReference>
<dbReference type="PROSITE" id="PS00719">
    <property type="entry name" value="GLYCOSYL_HYDROL_F2_1"/>
    <property type="match status" value="1"/>
</dbReference>
<evidence type="ECO:0000313" key="12">
    <source>
        <dbReference type="EMBL" id="CAH0365949.1"/>
    </source>
</evidence>
<dbReference type="SUPFAM" id="SSF51445">
    <property type="entry name" value="(Trans)glycosidases"/>
    <property type="match status" value="1"/>
</dbReference>
<name>A0A7S4A527_9STRA</name>
<dbReference type="Pfam" id="PF02836">
    <property type="entry name" value="Glyco_hydro_2_C"/>
    <property type="match status" value="1"/>
</dbReference>
<dbReference type="SUPFAM" id="SSF49303">
    <property type="entry name" value="beta-Galactosidase/glucuronidase domain"/>
    <property type="match status" value="1"/>
</dbReference>